<evidence type="ECO:0000256" key="2">
    <source>
        <dbReference type="ARBA" id="ARBA00022723"/>
    </source>
</evidence>
<keyword evidence="5" id="KW-0539">Nucleus</keyword>
<dbReference type="InterPro" id="IPR001965">
    <property type="entry name" value="Znf_PHD"/>
</dbReference>
<protein>
    <recommendedName>
        <fullName evidence="9">PHD-type domain-containing protein</fullName>
    </recommendedName>
</protein>
<keyword evidence="4" id="KW-0862">Zinc</keyword>
<evidence type="ECO:0000256" key="1">
    <source>
        <dbReference type="ARBA" id="ARBA00004123"/>
    </source>
</evidence>
<gene>
    <name evidence="10" type="ORF">LSTR_LSTR005004</name>
</gene>
<keyword evidence="2" id="KW-0479">Metal-binding</keyword>
<dbReference type="InterPro" id="IPR013083">
    <property type="entry name" value="Znf_RING/FYVE/PHD"/>
</dbReference>
<keyword evidence="7" id="KW-0175">Coiled coil</keyword>
<dbReference type="Pfam" id="PF04500">
    <property type="entry name" value="FLYWCH"/>
    <property type="match status" value="1"/>
</dbReference>
<comment type="caution">
    <text evidence="10">The sequence shown here is derived from an EMBL/GenBank/DDBJ whole genome shotgun (WGS) entry which is preliminary data.</text>
</comment>
<evidence type="ECO:0000259" key="9">
    <source>
        <dbReference type="PROSITE" id="PS50016"/>
    </source>
</evidence>
<name>A0A482XJR9_LAOST</name>
<dbReference type="Proteomes" id="UP000291343">
    <property type="component" value="Unassembled WGS sequence"/>
</dbReference>
<dbReference type="Gene3D" id="2.20.25.240">
    <property type="match status" value="1"/>
</dbReference>
<feature type="region of interest" description="Disordered" evidence="8">
    <location>
        <begin position="64"/>
        <end position="95"/>
    </location>
</feature>
<dbReference type="STRING" id="195883.A0A482XJR9"/>
<evidence type="ECO:0000256" key="6">
    <source>
        <dbReference type="PROSITE-ProRule" id="PRU00146"/>
    </source>
</evidence>
<dbReference type="InterPro" id="IPR007588">
    <property type="entry name" value="Znf_FLYWCH"/>
</dbReference>
<dbReference type="Pfam" id="PF00628">
    <property type="entry name" value="PHD"/>
    <property type="match status" value="1"/>
</dbReference>
<keyword evidence="11" id="KW-1185">Reference proteome</keyword>
<dbReference type="OrthoDB" id="7490061at2759"/>
<feature type="domain" description="PHD-type" evidence="9">
    <location>
        <begin position="423"/>
        <end position="481"/>
    </location>
</feature>
<evidence type="ECO:0000313" key="11">
    <source>
        <dbReference type="Proteomes" id="UP000291343"/>
    </source>
</evidence>
<dbReference type="EMBL" id="QKKF02008413">
    <property type="protein sequence ID" value="RZF45709.1"/>
    <property type="molecule type" value="Genomic_DNA"/>
</dbReference>
<sequence>MSAIKRFITQQKKPGIQYNGFKYRRDGRRSDGRVVWRCLKSSCSAFIRTDSDEAKVLTVVGYHNHSSVSGPSPSKSSSSLDSSPPSNKTPLKTPDNAEHVSELVDEDVTPNKSTLSSLSTQAATMSIDISRSIQNTPTASKIETKNASVNTPSHPNILSNSGDSLLKEIELLQQRDDLISHLMNLQAELDSTRNNSESQINQLQLRVHELENEMSNKIKLEQDNRALSSNISELKITIEVLESDNGMLRSKCKALELEVGDLRNFYSPGDTETHIPVNIDTFERKNSFDILTEIPKDYDSNTIEYDSVVNNNSNGSTFKKSRRKSKKRRVLVLSASHGRNIGWDLNNEVADRGFEVTVFSKPGASFNTVTHDIEDFTRDFDKNDRLDLVREQCLIKFDDNTESWSKLKHVTKLATGDGYDDVAPMCVVCKQSQPNADNDIVVCNRCARGYHQLCHQPMISQDSMGKGGGGSCWQCRRCQVPLIEELRAYRKKASKSPGKKKAAALLLRSSTTDDVCVPPPANARLQLPYDVDSEPGISGSAFKISVSDSRRSWPQGTSHRDGPP</sequence>
<dbReference type="PANTHER" id="PTHR12628:SF21">
    <property type="entry name" value="PHD-TYPE DOMAIN-CONTAINING PROTEIN"/>
    <property type="match status" value="1"/>
</dbReference>
<dbReference type="AlphaFoldDB" id="A0A482XJR9"/>
<proteinExistence type="predicted"/>
<feature type="coiled-coil region" evidence="7">
    <location>
        <begin position="175"/>
        <end position="258"/>
    </location>
</feature>
<dbReference type="GO" id="GO:0008270">
    <property type="term" value="F:zinc ion binding"/>
    <property type="evidence" value="ECO:0007669"/>
    <property type="project" value="UniProtKB-KW"/>
</dbReference>
<dbReference type="InterPro" id="IPR011011">
    <property type="entry name" value="Znf_FYVE_PHD"/>
</dbReference>
<dbReference type="PROSITE" id="PS50016">
    <property type="entry name" value="ZF_PHD_2"/>
    <property type="match status" value="1"/>
</dbReference>
<accession>A0A482XJR9</accession>
<dbReference type="SMART" id="SM00249">
    <property type="entry name" value="PHD"/>
    <property type="match status" value="1"/>
</dbReference>
<dbReference type="PROSITE" id="PS01359">
    <property type="entry name" value="ZF_PHD_1"/>
    <property type="match status" value="1"/>
</dbReference>
<dbReference type="Gene3D" id="3.30.40.10">
    <property type="entry name" value="Zinc/RING finger domain, C3HC4 (zinc finger)"/>
    <property type="match status" value="1"/>
</dbReference>
<evidence type="ECO:0000313" key="10">
    <source>
        <dbReference type="EMBL" id="RZF45709.1"/>
    </source>
</evidence>
<dbReference type="InParanoid" id="A0A482XJR9"/>
<dbReference type="GO" id="GO:0045814">
    <property type="term" value="P:negative regulation of gene expression, epigenetic"/>
    <property type="evidence" value="ECO:0007669"/>
    <property type="project" value="TreeGrafter"/>
</dbReference>
<evidence type="ECO:0000256" key="7">
    <source>
        <dbReference type="SAM" id="Coils"/>
    </source>
</evidence>
<evidence type="ECO:0000256" key="3">
    <source>
        <dbReference type="ARBA" id="ARBA00022771"/>
    </source>
</evidence>
<dbReference type="GO" id="GO:0003677">
    <property type="term" value="F:DNA binding"/>
    <property type="evidence" value="ECO:0007669"/>
    <property type="project" value="TreeGrafter"/>
</dbReference>
<feature type="compositionally biased region" description="Low complexity" evidence="8">
    <location>
        <begin position="66"/>
        <end position="86"/>
    </location>
</feature>
<dbReference type="GO" id="GO:0003682">
    <property type="term" value="F:chromatin binding"/>
    <property type="evidence" value="ECO:0007669"/>
    <property type="project" value="TreeGrafter"/>
</dbReference>
<evidence type="ECO:0000256" key="8">
    <source>
        <dbReference type="SAM" id="MobiDB-lite"/>
    </source>
</evidence>
<dbReference type="InterPro" id="IPR019787">
    <property type="entry name" value="Znf_PHD-finger"/>
</dbReference>
<dbReference type="PANTHER" id="PTHR12628">
    <property type="entry name" value="POLYCOMB-LIKE TRANSCRIPTION FACTOR"/>
    <property type="match status" value="1"/>
</dbReference>
<dbReference type="GO" id="GO:0005634">
    <property type="term" value="C:nucleus"/>
    <property type="evidence" value="ECO:0007669"/>
    <property type="project" value="UniProtKB-SubCell"/>
</dbReference>
<feature type="region of interest" description="Disordered" evidence="8">
    <location>
        <begin position="540"/>
        <end position="564"/>
    </location>
</feature>
<dbReference type="SUPFAM" id="SSF57903">
    <property type="entry name" value="FYVE/PHD zinc finger"/>
    <property type="match status" value="1"/>
</dbReference>
<evidence type="ECO:0000256" key="4">
    <source>
        <dbReference type="ARBA" id="ARBA00022833"/>
    </source>
</evidence>
<comment type="subcellular location">
    <subcellularLocation>
        <location evidence="1">Nucleus</location>
    </subcellularLocation>
</comment>
<organism evidence="10 11">
    <name type="scientific">Laodelphax striatellus</name>
    <name type="common">Small brown planthopper</name>
    <name type="synonym">Delphax striatella</name>
    <dbReference type="NCBI Taxonomy" id="195883"/>
    <lineage>
        <taxon>Eukaryota</taxon>
        <taxon>Metazoa</taxon>
        <taxon>Ecdysozoa</taxon>
        <taxon>Arthropoda</taxon>
        <taxon>Hexapoda</taxon>
        <taxon>Insecta</taxon>
        <taxon>Pterygota</taxon>
        <taxon>Neoptera</taxon>
        <taxon>Paraneoptera</taxon>
        <taxon>Hemiptera</taxon>
        <taxon>Auchenorrhyncha</taxon>
        <taxon>Fulgoroidea</taxon>
        <taxon>Delphacidae</taxon>
        <taxon>Criomorphinae</taxon>
        <taxon>Laodelphax</taxon>
    </lineage>
</organism>
<dbReference type="Gene3D" id="2.30.30.140">
    <property type="match status" value="1"/>
</dbReference>
<evidence type="ECO:0000256" key="5">
    <source>
        <dbReference type="ARBA" id="ARBA00023242"/>
    </source>
</evidence>
<dbReference type="InterPro" id="IPR019786">
    <property type="entry name" value="Zinc_finger_PHD-type_CS"/>
</dbReference>
<keyword evidence="3 6" id="KW-0863">Zinc-finger</keyword>
<reference evidence="10 11" key="1">
    <citation type="journal article" date="2017" name="Gigascience">
        <title>Genome sequence of the small brown planthopper, Laodelphax striatellus.</title>
        <authorList>
            <person name="Zhu J."/>
            <person name="Jiang F."/>
            <person name="Wang X."/>
            <person name="Yang P."/>
            <person name="Bao Y."/>
            <person name="Zhao W."/>
            <person name="Wang W."/>
            <person name="Lu H."/>
            <person name="Wang Q."/>
            <person name="Cui N."/>
            <person name="Li J."/>
            <person name="Chen X."/>
            <person name="Luo L."/>
            <person name="Yu J."/>
            <person name="Kang L."/>
            <person name="Cui F."/>
        </authorList>
    </citation>
    <scope>NUCLEOTIDE SEQUENCE [LARGE SCALE GENOMIC DNA]</scope>
    <source>
        <strain evidence="10">Lst14</strain>
    </source>
</reference>